<evidence type="ECO:0000313" key="5">
    <source>
        <dbReference type="EMBL" id="PRQ07049.1"/>
    </source>
</evidence>
<evidence type="ECO:0000256" key="2">
    <source>
        <dbReference type="ARBA" id="ARBA00023235"/>
    </source>
</evidence>
<dbReference type="Gene3D" id="3.40.1400.10">
    <property type="entry name" value="Sugar-phosphate isomerase, RpiB/LacA/LacB"/>
    <property type="match status" value="1"/>
</dbReference>
<protein>
    <submittedName>
        <fullName evidence="5">Ribose-5-phosphate isomerase B</fullName>
        <ecNumber evidence="5">5.3.1.6</ecNumber>
    </submittedName>
</protein>
<dbReference type="EMBL" id="PVNL01000060">
    <property type="protein sequence ID" value="PRQ07049.1"/>
    <property type="molecule type" value="Genomic_DNA"/>
</dbReference>
<dbReference type="NCBIfam" id="TIGR00689">
    <property type="entry name" value="rpiB_lacA_lacB"/>
    <property type="match status" value="1"/>
</dbReference>
<keyword evidence="2 5" id="KW-0413">Isomerase</keyword>
<feature type="binding site" evidence="4">
    <location>
        <position position="116"/>
    </location>
    <ligand>
        <name>D-ribulose 5-phosphate</name>
        <dbReference type="ChEBI" id="CHEBI:58121"/>
    </ligand>
</feature>
<accession>A0A2S9YPR7</accession>
<dbReference type="GO" id="GO:0004751">
    <property type="term" value="F:ribose-5-phosphate isomerase activity"/>
    <property type="evidence" value="ECO:0007669"/>
    <property type="project" value="UniProtKB-EC"/>
</dbReference>
<sequence>MGYKPVMQFHVGSDHGGVTLLDALIAEFEEWGGESGHAVLSRTGPAVATERVDYPSIAVEVCQRVLRDRARGAADVYGLLVCGTGQGVAMTANKIPGIRAGVVADGFSAQMARAHNDANVLCLGERVLGAGLAKLLLREFIEASFEGGRHANRVELIESLTRQHGEGS</sequence>
<dbReference type="InterPro" id="IPR036569">
    <property type="entry name" value="RpiB_LacA_LacB_sf"/>
</dbReference>
<name>A0A2S9YPR7_9BACT</name>
<evidence type="ECO:0000256" key="4">
    <source>
        <dbReference type="PIRSR" id="PIRSR005384-2"/>
    </source>
</evidence>
<evidence type="ECO:0000313" key="6">
    <source>
        <dbReference type="Proteomes" id="UP000238823"/>
    </source>
</evidence>
<dbReference type="Proteomes" id="UP000238823">
    <property type="component" value="Unassembled WGS sequence"/>
</dbReference>
<dbReference type="SUPFAM" id="SSF89623">
    <property type="entry name" value="Ribose/Galactose isomerase RpiB/AlsB"/>
    <property type="match status" value="1"/>
</dbReference>
<feature type="binding site" evidence="4">
    <location>
        <begin position="83"/>
        <end position="87"/>
    </location>
    <ligand>
        <name>D-ribulose 5-phosphate</name>
        <dbReference type="ChEBI" id="CHEBI:58121"/>
    </ligand>
</feature>
<reference evidence="5 6" key="1">
    <citation type="submission" date="2018-03" db="EMBL/GenBank/DDBJ databases">
        <title>Draft Genome Sequences of the Obligatory Marine Myxobacteria Enhygromyxa salina SWB007.</title>
        <authorList>
            <person name="Poehlein A."/>
            <person name="Moghaddam J.A."/>
            <person name="Harms H."/>
            <person name="Alanjari M."/>
            <person name="Koenig G.M."/>
            <person name="Daniel R."/>
            <person name="Schaeberle T.F."/>
        </authorList>
    </citation>
    <scope>NUCLEOTIDE SEQUENCE [LARGE SCALE GENOMIC DNA]</scope>
    <source>
        <strain evidence="5 6">SWB007</strain>
    </source>
</reference>
<evidence type="ECO:0000256" key="1">
    <source>
        <dbReference type="ARBA" id="ARBA00008754"/>
    </source>
</evidence>
<feature type="active site" description="Proton acceptor" evidence="3">
    <location>
        <position position="82"/>
    </location>
</feature>
<evidence type="ECO:0000256" key="3">
    <source>
        <dbReference type="PIRSR" id="PIRSR005384-1"/>
    </source>
</evidence>
<gene>
    <name evidence="5" type="primary">rpiB</name>
    <name evidence="5" type="ORF">ENSA7_32730</name>
</gene>
<feature type="binding site" evidence="4">
    <location>
        <position position="149"/>
    </location>
    <ligand>
        <name>D-ribulose 5-phosphate</name>
        <dbReference type="ChEBI" id="CHEBI:58121"/>
    </ligand>
</feature>
<comment type="similarity">
    <text evidence="1">Belongs to the LacAB/RpiB family.</text>
</comment>
<dbReference type="PANTHER" id="PTHR43732">
    <property type="entry name" value="RIBOSE 5-PHOSPHATE ISOMERASE-RELATED"/>
    <property type="match status" value="1"/>
</dbReference>
<dbReference type="InterPro" id="IPR051812">
    <property type="entry name" value="SPI_LacAB/RpiB"/>
</dbReference>
<dbReference type="AlphaFoldDB" id="A0A2S9YPR7"/>
<comment type="caution">
    <text evidence="5">The sequence shown here is derived from an EMBL/GenBank/DDBJ whole genome shotgun (WGS) entry which is preliminary data.</text>
</comment>
<dbReference type="Pfam" id="PF02502">
    <property type="entry name" value="LacAB_rpiB"/>
    <property type="match status" value="1"/>
</dbReference>
<dbReference type="PANTHER" id="PTHR43732:SF1">
    <property type="entry name" value="RIBOSE 5-PHOSPHATE ISOMERASE"/>
    <property type="match status" value="1"/>
</dbReference>
<dbReference type="InterPro" id="IPR004785">
    <property type="entry name" value="RpiB"/>
</dbReference>
<feature type="binding site" evidence="4">
    <location>
        <position position="126"/>
    </location>
    <ligand>
        <name>D-ribulose 5-phosphate</name>
        <dbReference type="ChEBI" id="CHEBI:58121"/>
    </ligand>
</feature>
<proteinExistence type="inferred from homology"/>
<organism evidence="5 6">
    <name type="scientific">Enhygromyxa salina</name>
    <dbReference type="NCBI Taxonomy" id="215803"/>
    <lineage>
        <taxon>Bacteria</taxon>
        <taxon>Pseudomonadati</taxon>
        <taxon>Myxococcota</taxon>
        <taxon>Polyangia</taxon>
        <taxon>Nannocystales</taxon>
        <taxon>Nannocystaceae</taxon>
        <taxon>Enhygromyxa</taxon>
    </lineage>
</organism>
<dbReference type="InterPro" id="IPR003500">
    <property type="entry name" value="RpiB_LacA_LacB"/>
</dbReference>
<feature type="binding site" evidence="4">
    <location>
        <position position="153"/>
    </location>
    <ligand>
        <name>D-ribulose 5-phosphate</name>
        <dbReference type="ChEBI" id="CHEBI:58121"/>
    </ligand>
</feature>
<dbReference type="NCBIfam" id="NF004051">
    <property type="entry name" value="PRK05571.1"/>
    <property type="match status" value="1"/>
</dbReference>
<feature type="active site" description="Proton donor" evidence="3">
    <location>
        <position position="115"/>
    </location>
</feature>
<dbReference type="PIRSF" id="PIRSF005384">
    <property type="entry name" value="RpiB_LacA_B"/>
    <property type="match status" value="1"/>
</dbReference>
<feature type="binding site" evidence="4">
    <location>
        <begin position="14"/>
        <end position="15"/>
    </location>
    <ligand>
        <name>D-ribulose 5-phosphate</name>
        <dbReference type="ChEBI" id="CHEBI:58121"/>
    </ligand>
</feature>
<dbReference type="GO" id="GO:0005975">
    <property type="term" value="P:carbohydrate metabolic process"/>
    <property type="evidence" value="ECO:0007669"/>
    <property type="project" value="InterPro"/>
</dbReference>
<dbReference type="EC" id="5.3.1.6" evidence="5"/>
<dbReference type="NCBIfam" id="TIGR01120">
    <property type="entry name" value="rpiB"/>
    <property type="match status" value="1"/>
</dbReference>